<evidence type="ECO:0000256" key="1">
    <source>
        <dbReference type="ARBA" id="ARBA00010923"/>
    </source>
</evidence>
<dbReference type="SUPFAM" id="SSF116734">
    <property type="entry name" value="DNA methylase specificity domain"/>
    <property type="match status" value="2"/>
</dbReference>
<dbReference type="STRING" id="1123360.thalar_00013"/>
<dbReference type="GO" id="GO:0009307">
    <property type="term" value="P:DNA restriction-modification system"/>
    <property type="evidence" value="ECO:0007669"/>
    <property type="project" value="UniProtKB-KW"/>
</dbReference>
<gene>
    <name evidence="5" type="ORF">thalar_00013</name>
</gene>
<dbReference type="InterPro" id="IPR051212">
    <property type="entry name" value="Type-I_RE_S_subunit"/>
</dbReference>
<dbReference type="AlphaFoldDB" id="S9QPE0"/>
<evidence type="ECO:0000256" key="3">
    <source>
        <dbReference type="ARBA" id="ARBA00023125"/>
    </source>
</evidence>
<keyword evidence="2" id="KW-0680">Restriction system</keyword>
<sequence>MASTMDLPDKWKITPLSDICQFKPPKSIPRTELAAKAQVSFVPMNDLGEISKDFTATDTRPLESVIKGYTYFADGDVICAKITPCFENGKLGLAQGLSNGVGFGSSEFVVMRTSPKLEAEYLYYFLARDEFREAGQKVMSGAVGHKRVPKEYFEMLPIPLPPLEEQKRIVAVLDQAFTALDRARAHAEANLADAGELFEVSVGEIFEALSENHANEALADIAEKITKGSSPKWQGISYVDEPGVLFVTSENVTANAMDFTKTKYVEDAFNEKDKKSILQRDDVLTNIVGASIGRTAVFDRDDIANINQAVCLIRPDREKLRSSYLAYLLNSPFFKVMLHAGEVNMARANLSLTFFRDFRVPLPSIEDQDAAVSQIEELHQRSLNLSNHYQTKLTDLADLRQSVLQKAFSGQLK</sequence>
<reference evidence="6" key="1">
    <citation type="journal article" date="2013" name="Stand. Genomic Sci.">
        <title>Genome sequence of the Litoreibacter arenae type strain (DSM 19593(T)), a member of the Roseobacter clade isolated from sea sand.</title>
        <authorList>
            <person name="Riedel T."/>
            <person name="Fiebig A."/>
            <person name="Petersen J."/>
            <person name="Gronow S."/>
            <person name="Kyrpides N.C."/>
            <person name="Goker M."/>
            <person name="Klenk H.P."/>
        </authorList>
    </citation>
    <scope>NUCLEOTIDE SEQUENCE [LARGE SCALE GENOMIC DNA]</scope>
    <source>
        <strain evidence="6">DSM 19593</strain>
    </source>
</reference>
<evidence type="ECO:0000313" key="6">
    <source>
        <dbReference type="Proteomes" id="UP000015351"/>
    </source>
</evidence>
<feature type="domain" description="Type I restriction modification DNA specificity" evidence="4">
    <location>
        <begin position="218"/>
        <end position="387"/>
    </location>
</feature>
<comment type="caution">
    <text evidence="5">The sequence shown here is derived from an EMBL/GenBank/DDBJ whole genome shotgun (WGS) entry which is preliminary data.</text>
</comment>
<dbReference type="PATRIC" id="fig|1123360.3.peg.13"/>
<dbReference type="PANTHER" id="PTHR43140">
    <property type="entry name" value="TYPE-1 RESTRICTION ENZYME ECOKI SPECIFICITY PROTEIN"/>
    <property type="match status" value="1"/>
</dbReference>
<dbReference type="InterPro" id="IPR000055">
    <property type="entry name" value="Restrct_endonuc_typeI_TRD"/>
</dbReference>
<evidence type="ECO:0000256" key="2">
    <source>
        <dbReference type="ARBA" id="ARBA00022747"/>
    </source>
</evidence>
<keyword evidence="3" id="KW-0238">DNA-binding</keyword>
<dbReference type="GO" id="GO:0003677">
    <property type="term" value="F:DNA binding"/>
    <property type="evidence" value="ECO:0007669"/>
    <property type="project" value="UniProtKB-KW"/>
</dbReference>
<organism evidence="5 6">
    <name type="scientific">Litoreibacter arenae DSM 19593</name>
    <dbReference type="NCBI Taxonomy" id="1123360"/>
    <lineage>
        <taxon>Bacteria</taxon>
        <taxon>Pseudomonadati</taxon>
        <taxon>Pseudomonadota</taxon>
        <taxon>Alphaproteobacteria</taxon>
        <taxon>Rhodobacterales</taxon>
        <taxon>Roseobacteraceae</taxon>
        <taxon>Litoreibacter</taxon>
    </lineage>
</organism>
<dbReference type="GO" id="GO:0009035">
    <property type="term" value="F:type I site-specific deoxyribonuclease activity"/>
    <property type="evidence" value="ECO:0007669"/>
    <property type="project" value="UniProtKB-EC"/>
</dbReference>
<feature type="domain" description="Type I restriction modification DNA specificity" evidence="4">
    <location>
        <begin position="8"/>
        <end position="178"/>
    </location>
</feature>
<dbReference type="Gene3D" id="3.90.220.20">
    <property type="entry name" value="DNA methylase specificity domains"/>
    <property type="match status" value="2"/>
</dbReference>
<comment type="similarity">
    <text evidence="1">Belongs to the type-I restriction system S methylase family.</text>
</comment>
<protein>
    <submittedName>
        <fullName evidence="5">Type I restriction-modification system, specificity subunit S</fullName>
        <ecNumber evidence="5">3.1.21.3</ecNumber>
    </submittedName>
</protein>
<evidence type="ECO:0000313" key="5">
    <source>
        <dbReference type="EMBL" id="EPX81458.1"/>
    </source>
</evidence>
<keyword evidence="6" id="KW-1185">Reference proteome</keyword>
<dbReference type="HOGENOM" id="CLU_021095_10_2_5"/>
<name>S9QPE0_9RHOB</name>
<dbReference type="CDD" id="cd17260">
    <property type="entry name" value="RMtype1_S_EcoEI-TRD1-CR1_like"/>
    <property type="match status" value="1"/>
</dbReference>
<proteinExistence type="inferred from homology"/>
<dbReference type="InterPro" id="IPR044946">
    <property type="entry name" value="Restrct_endonuc_typeI_TRD_sf"/>
</dbReference>
<dbReference type="CDD" id="cd17246">
    <property type="entry name" value="RMtype1_S_SonII-TRD2-CR2_like"/>
    <property type="match status" value="1"/>
</dbReference>
<evidence type="ECO:0000259" key="4">
    <source>
        <dbReference type="Pfam" id="PF01420"/>
    </source>
</evidence>
<accession>S9QPE0</accession>
<dbReference type="Proteomes" id="UP000015351">
    <property type="component" value="Unassembled WGS sequence"/>
</dbReference>
<keyword evidence="5" id="KW-0378">Hydrolase</keyword>
<dbReference type="EMBL" id="AONI01000005">
    <property type="protein sequence ID" value="EPX81458.1"/>
    <property type="molecule type" value="Genomic_DNA"/>
</dbReference>
<dbReference type="PANTHER" id="PTHR43140:SF1">
    <property type="entry name" value="TYPE I RESTRICTION ENZYME ECOKI SPECIFICITY SUBUNIT"/>
    <property type="match status" value="1"/>
</dbReference>
<dbReference type="REBASE" id="79332">
    <property type="entry name" value="S.Tar19593ORF12P"/>
</dbReference>
<dbReference type="eggNOG" id="COG0732">
    <property type="taxonomic scope" value="Bacteria"/>
</dbReference>
<dbReference type="EC" id="3.1.21.3" evidence="5"/>
<dbReference type="Pfam" id="PF01420">
    <property type="entry name" value="Methylase_S"/>
    <property type="match status" value="2"/>
</dbReference>